<keyword evidence="1 3" id="KW-0560">Oxidoreductase</keyword>
<organism evidence="3 4">
    <name type="scientific">Armatimonas rosea</name>
    <dbReference type="NCBI Taxonomy" id="685828"/>
    <lineage>
        <taxon>Bacteria</taxon>
        <taxon>Bacillati</taxon>
        <taxon>Armatimonadota</taxon>
        <taxon>Armatimonadia</taxon>
        <taxon>Armatimonadales</taxon>
        <taxon>Armatimonadaceae</taxon>
        <taxon>Armatimonas</taxon>
    </lineage>
</organism>
<sequence length="420" mass="44529">MTVCIIGGGIIGLCSAWYAAEQGFDVTVLERGPESGDSCSLGNAGMIVPSHFVPLAAPGMMAYGLKQLTNPESPFWIRPKPTKELIDWGLKFMQSATQEHVERSAPLLRDLNNLSRAEYERLAEAFGNEFGLVKRGLLMLTKTQHALDEEIAMAAKARALGIPAEALTPEETAQLDPAITMDVAGSVYFPNDCHLAPGKLVAGLTKRLRERGVQIIYSAAVTGWVTTRGRVSAALTPAGQFEADQFVLAGGAWSPEAAQGLGLSLPMQAGKGYSLTLENPKQLPELCSIFVEARVAVTPMGGTLRVGGTMEIAGNDLSVNPRRVAGIVKSVPRYFPAFSEDDFAGLTPWSGLRPVSPDGLPYLGRPAKWSNVVVATGHAMMGLSLGPVSGKLVGELLADQSPSIALELLSPDRFSSASKG</sequence>
<feature type="domain" description="FAD dependent oxidoreductase" evidence="2">
    <location>
        <begin position="3"/>
        <end position="396"/>
    </location>
</feature>
<dbReference type="SUPFAM" id="SSF54373">
    <property type="entry name" value="FAD-linked reductases, C-terminal domain"/>
    <property type="match status" value="1"/>
</dbReference>
<dbReference type="InterPro" id="IPR036188">
    <property type="entry name" value="FAD/NAD-bd_sf"/>
</dbReference>
<gene>
    <name evidence="3" type="ORF">HNQ39_000117</name>
</gene>
<protein>
    <submittedName>
        <fullName evidence="3">D-amino-acid dehydrogenase</fullName>
        <ecNumber evidence="3">1.4.99.-</ecNumber>
    </submittedName>
</protein>
<dbReference type="AlphaFoldDB" id="A0A7W9SL60"/>
<evidence type="ECO:0000313" key="3">
    <source>
        <dbReference type="EMBL" id="MBB6048355.1"/>
    </source>
</evidence>
<dbReference type="SUPFAM" id="SSF51905">
    <property type="entry name" value="FAD/NAD(P)-binding domain"/>
    <property type="match status" value="1"/>
</dbReference>
<name>A0A7W9SL60_ARMRO</name>
<dbReference type="Gene3D" id="3.30.9.10">
    <property type="entry name" value="D-Amino Acid Oxidase, subunit A, domain 2"/>
    <property type="match status" value="1"/>
</dbReference>
<dbReference type="InterPro" id="IPR006076">
    <property type="entry name" value="FAD-dep_OxRdtase"/>
</dbReference>
<reference evidence="3 4" key="1">
    <citation type="submission" date="2020-08" db="EMBL/GenBank/DDBJ databases">
        <title>Genomic Encyclopedia of Type Strains, Phase IV (KMG-IV): sequencing the most valuable type-strain genomes for metagenomic binning, comparative biology and taxonomic classification.</title>
        <authorList>
            <person name="Goeker M."/>
        </authorList>
    </citation>
    <scope>NUCLEOTIDE SEQUENCE [LARGE SCALE GENOMIC DNA]</scope>
    <source>
        <strain evidence="3 4">DSM 23562</strain>
    </source>
</reference>
<evidence type="ECO:0000256" key="1">
    <source>
        <dbReference type="ARBA" id="ARBA00023002"/>
    </source>
</evidence>
<evidence type="ECO:0000313" key="4">
    <source>
        <dbReference type="Proteomes" id="UP000520814"/>
    </source>
</evidence>
<dbReference type="Proteomes" id="UP000520814">
    <property type="component" value="Unassembled WGS sequence"/>
</dbReference>
<dbReference type="PANTHER" id="PTHR13847">
    <property type="entry name" value="SARCOSINE DEHYDROGENASE-RELATED"/>
    <property type="match status" value="1"/>
</dbReference>
<dbReference type="Gene3D" id="3.50.50.60">
    <property type="entry name" value="FAD/NAD(P)-binding domain"/>
    <property type="match status" value="2"/>
</dbReference>
<keyword evidence="4" id="KW-1185">Reference proteome</keyword>
<dbReference type="GO" id="GO:0016491">
    <property type="term" value="F:oxidoreductase activity"/>
    <property type="evidence" value="ECO:0007669"/>
    <property type="project" value="UniProtKB-KW"/>
</dbReference>
<comment type="caution">
    <text evidence="3">The sequence shown here is derived from an EMBL/GenBank/DDBJ whole genome shotgun (WGS) entry which is preliminary data.</text>
</comment>
<evidence type="ECO:0000259" key="2">
    <source>
        <dbReference type="Pfam" id="PF01266"/>
    </source>
</evidence>
<accession>A0A7W9SL60</accession>
<dbReference type="PANTHER" id="PTHR13847:SF289">
    <property type="entry name" value="GLYCINE OXIDASE"/>
    <property type="match status" value="1"/>
</dbReference>
<dbReference type="Pfam" id="PF01266">
    <property type="entry name" value="DAO"/>
    <property type="match status" value="1"/>
</dbReference>
<dbReference type="GO" id="GO:0005737">
    <property type="term" value="C:cytoplasm"/>
    <property type="evidence" value="ECO:0007669"/>
    <property type="project" value="TreeGrafter"/>
</dbReference>
<dbReference type="EMBL" id="JACHGW010000001">
    <property type="protein sequence ID" value="MBB6048355.1"/>
    <property type="molecule type" value="Genomic_DNA"/>
</dbReference>
<dbReference type="RefSeq" id="WP_221289724.1">
    <property type="nucleotide sequence ID" value="NZ_JACHGW010000001.1"/>
</dbReference>
<proteinExistence type="predicted"/>
<dbReference type="EC" id="1.4.99.-" evidence="3"/>